<comment type="caution">
    <text evidence="3">The sequence shown here is derived from an EMBL/GenBank/DDBJ whole genome shotgun (WGS) entry which is preliminary data.</text>
</comment>
<protein>
    <submittedName>
        <fullName evidence="3">Uncharacterized protein</fullName>
    </submittedName>
</protein>
<dbReference type="AlphaFoldDB" id="A0AA38VG97"/>
<evidence type="ECO:0000313" key="3">
    <source>
        <dbReference type="EMBL" id="KAJ9149749.1"/>
    </source>
</evidence>
<gene>
    <name evidence="3" type="ORF">NKR23_g4108</name>
</gene>
<reference evidence="3" key="1">
    <citation type="submission" date="2022-07" db="EMBL/GenBank/DDBJ databases">
        <title>Fungi with potential for degradation of polypropylene.</title>
        <authorList>
            <person name="Gostincar C."/>
        </authorList>
    </citation>
    <scope>NUCLEOTIDE SEQUENCE</scope>
    <source>
        <strain evidence="3">EXF-13308</strain>
    </source>
</reference>
<keyword evidence="2" id="KW-0732">Signal</keyword>
<feature type="signal peptide" evidence="2">
    <location>
        <begin position="1"/>
        <end position="20"/>
    </location>
</feature>
<sequence>MYSLLFLAIRAGASFVPLLARTGPDPDRYSSCFGDRGGLFMTKSSCVYGHVNTTVVSLCNGNGRNRTVGQDEVRRGIQQLQKDCGGDGAFSGVHVVNNLTFAAYGVYGGRDLVVPADSPPPNLPGGTRRRDPPPSDPCINHGYTADPYFNCKQPEGHTLNSDRSCGQPNIENKCEVYCEVKRTYFIGMETTAPGTWGDQIALGVRASLQEEDETTISKGFSIGIDGNFGDAITSGVGFEYSVEHTTVKTIPYEVDIDNVNYYRWVFFPKLVETCASVSKRAYSSGSPCPPPVCGGGGHGPTCDGDIETVPLN</sequence>
<accession>A0AA38VG97</accession>
<feature type="chain" id="PRO_5041432122" evidence="2">
    <location>
        <begin position="21"/>
        <end position="312"/>
    </location>
</feature>
<organism evidence="3 4">
    <name type="scientific">Pleurostoma richardsiae</name>
    <dbReference type="NCBI Taxonomy" id="41990"/>
    <lineage>
        <taxon>Eukaryota</taxon>
        <taxon>Fungi</taxon>
        <taxon>Dikarya</taxon>
        <taxon>Ascomycota</taxon>
        <taxon>Pezizomycotina</taxon>
        <taxon>Sordariomycetes</taxon>
        <taxon>Sordariomycetidae</taxon>
        <taxon>Calosphaeriales</taxon>
        <taxon>Pleurostomataceae</taxon>
        <taxon>Pleurostoma</taxon>
    </lineage>
</organism>
<proteinExistence type="predicted"/>
<name>A0AA38VG97_9PEZI</name>
<feature type="region of interest" description="Disordered" evidence="1">
    <location>
        <begin position="115"/>
        <end position="137"/>
    </location>
</feature>
<keyword evidence="4" id="KW-1185">Reference proteome</keyword>
<dbReference type="Proteomes" id="UP001174694">
    <property type="component" value="Unassembled WGS sequence"/>
</dbReference>
<evidence type="ECO:0000256" key="2">
    <source>
        <dbReference type="SAM" id="SignalP"/>
    </source>
</evidence>
<evidence type="ECO:0000313" key="4">
    <source>
        <dbReference type="Proteomes" id="UP001174694"/>
    </source>
</evidence>
<dbReference type="EMBL" id="JANBVO010000009">
    <property type="protein sequence ID" value="KAJ9149749.1"/>
    <property type="molecule type" value="Genomic_DNA"/>
</dbReference>
<evidence type="ECO:0000256" key="1">
    <source>
        <dbReference type="SAM" id="MobiDB-lite"/>
    </source>
</evidence>